<feature type="domain" description="ABC transmembrane type-1" evidence="8">
    <location>
        <begin position="81"/>
        <end position="270"/>
    </location>
</feature>
<evidence type="ECO:0000256" key="7">
    <source>
        <dbReference type="RuleBase" id="RU363032"/>
    </source>
</evidence>
<dbReference type="RefSeq" id="WP_138455783.1">
    <property type="nucleotide sequence ID" value="NZ_VBUU01000006.1"/>
</dbReference>
<dbReference type="GO" id="GO:0005886">
    <property type="term" value="C:plasma membrane"/>
    <property type="evidence" value="ECO:0007669"/>
    <property type="project" value="UniProtKB-SubCell"/>
</dbReference>
<comment type="subcellular location">
    <subcellularLocation>
        <location evidence="1 7">Cell membrane</location>
        <topology evidence="1 7">Multi-pass membrane protein</topology>
    </subcellularLocation>
</comment>
<gene>
    <name evidence="9" type="ORF">FEK35_08735</name>
</gene>
<comment type="caution">
    <text evidence="9">The sequence shown here is derived from an EMBL/GenBank/DDBJ whole genome shotgun (WGS) entry which is preliminary data.</text>
</comment>
<dbReference type="CDD" id="cd06261">
    <property type="entry name" value="TM_PBP2"/>
    <property type="match status" value="1"/>
</dbReference>
<evidence type="ECO:0000256" key="2">
    <source>
        <dbReference type="ARBA" id="ARBA00022448"/>
    </source>
</evidence>
<protein>
    <submittedName>
        <fullName evidence="9">ABC transporter permease</fullName>
    </submittedName>
</protein>
<dbReference type="PANTHER" id="PTHR43386:SF25">
    <property type="entry name" value="PEPTIDE ABC TRANSPORTER PERMEASE PROTEIN"/>
    <property type="match status" value="1"/>
</dbReference>
<keyword evidence="5 7" id="KW-1133">Transmembrane helix</keyword>
<evidence type="ECO:0000259" key="8">
    <source>
        <dbReference type="PROSITE" id="PS50928"/>
    </source>
</evidence>
<feature type="transmembrane region" description="Helical" evidence="7">
    <location>
        <begin position="247"/>
        <end position="270"/>
    </location>
</feature>
<keyword evidence="6 7" id="KW-0472">Membrane</keyword>
<dbReference type="OrthoDB" id="9812701at2"/>
<evidence type="ECO:0000313" key="10">
    <source>
        <dbReference type="Proteomes" id="UP000308349"/>
    </source>
</evidence>
<dbReference type="SUPFAM" id="SSF161098">
    <property type="entry name" value="MetI-like"/>
    <property type="match status" value="1"/>
</dbReference>
<comment type="similarity">
    <text evidence="7">Belongs to the binding-protein-dependent transport system permease family.</text>
</comment>
<evidence type="ECO:0000313" key="9">
    <source>
        <dbReference type="EMBL" id="TLG13864.1"/>
    </source>
</evidence>
<evidence type="ECO:0000256" key="4">
    <source>
        <dbReference type="ARBA" id="ARBA00022692"/>
    </source>
</evidence>
<evidence type="ECO:0000256" key="1">
    <source>
        <dbReference type="ARBA" id="ARBA00004651"/>
    </source>
</evidence>
<feature type="transmembrane region" description="Helical" evidence="7">
    <location>
        <begin position="85"/>
        <end position="110"/>
    </location>
</feature>
<evidence type="ECO:0000256" key="5">
    <source>
        <dbReference type="ARBA" id="ARBA00022989"/>
    </source>
</evidence>
<dbReference type="AlphaFoldDB" id="A0A5R8PI56"/>
<dbReference type="PANTHER" id="PTHR43386">
    <property type="entry name" value="OLIGOPEPTIDE TRANSPORT SYSTEM PERMEASE PROTEIN APPC"/>
    <property type="match status" value="1"/>
</dbReference>
<dbReference type="Proteomes" id="UP000308349">
    <property type="component" value="Unassembled WGS sequence"/>
</dbReference>
<name>A0A5R8PI56_9NOCA</name>
<evidence type="ECO:0000256" key="6">
    <source>
        <dbReference type="ARBA" id="ARBA00023136"/>
    </source>
</evidence>
<dbReference type="InterPro" id="IPR050366">
    <property type="entry name" value="BP-dependent_transpt_permease"/>
</dbReference>
<keyword evidence="4 7" id="KW-0812">Transmembrane</keyword>
<dbReference type="InterPro" id="IPR035906">
    <property type="entry name" value="MetI-like_sf"/>
</dbReference>
<feature type="transmembrane region" description="Helical" evidence="7">
    <location>
        <begin position="202"/>
        <end position="227"/>
    </location>
</feature>
<dbReference type="PROSITE" id="PS50928">
    <property type="entry name" value="ABC_TM1"/>
    <property type="match status" value="1"/>
</dbReference>
<proteinExistence type="inferred from homology"/>
<dbReference type="Gene3D" id="1.10.3720.10">
    <property type="entry name" value="MetI-like"/>
    <property type="match status" value="1"/>
</dbReference>
<feature type="transmembrane region" description="Helical" evidence="7">
    <location>
        <begin position="130"/>
        <end position="156"/>
    </location>
</feature>
<evidence type="ECO:0000256" key="3">
    <source>
        <dbReference type="ARBA" id="ARBA00022475"/>
    </source>
</evidence>
<dbReference type="Pfam" id="PF00528">
    <property type="entry name" value="BPD_transp_1"/>
    <property type="match status" value="1"/>
</dbReference>
<dbReference type="InterPro" id="IPR000515">
    <property type="entry name" value="MetI-like"/>
</dbReference>
<keyword evidence="2 7" id="KW-0813">Transport</keyword>
<keyword evidence="3" id="KW-1003">Cell membrane</keyword>
<organism evidence="9 10">
    <name type="scientific">Nocardia cyriacigeorgica</name>
    <dbReference type="NCBI Taxonomy" id="135487"/>
    <lineage>
        <taxon>Bacteria</taxon>
        <taxon>Bacillati</taxon>
        <taxon>Actinomycetota</taxon>
        <taxon>Actinomycetes</taxon>
        <taxon>Mycobacteriales</taxon>
        <taxon>Nocardiaceae</taxon>
        <taxon>Nocardia</taxon>
    </lineage>
</organism>
<dbReference type="GO" id="GO:0055085">
    <property type="term" value="P:transmembrane transport"/>
    <property type="evidence" value="ECO:0007669"/>
    <property type="project" value="InterPro"/>
</dbReference>
<accession>A0A5R8PI56</accession>
<dbReference type="EMBL" id="VBUU01000006">
    <property type="protein sequence ID" value="TLG13864.1"/>
    <property type="molecule type" value="Genomic_DNA"/>
</dbReference>
<reference evidence="9 10" key="1">
    <citation type="submission" date="2019-05" db="EMBL/GenBank/DDBJ databases">
        <title>Genomes sequences of two Nocardia cyriacigeorgica environmental isolates, type strains Nocardia asteroides ATCC 19247 and Nocardia cyriacigeorgica DSM 44484.</title>
        <authorList>
            <person name="Vautrin F."/>
            <person name="Bergeron E."/>
            <person name="Dubost A."/>
            <person name="Abrouk D."/>
            <person name="Rodriguez Nava V."/>
            <person name="Pujic P."/>
        </authorList>
    </citation>
    <scope>NUCLEOTIDE SEQUENCE [LARGE SCALE GENOMIC DNA]</scope>
    <source>
        <strain evidence="9 10">EML 1456</strain>
    </source>
</reference>
<feature type="transmembrane region" description="Helical" evidence="7">
    <location>
        <begin position="20"/>
        <end position="41"/>
    </location>
</feature>
<sequence length="283" mass="29473">MTTKSAVRQRFPALPTYPAAVWAAAAVLALAALAALAPGLLGPGDPLRTDLLAAHQPPSAAHLFGTDQLGRDVFTRVVHGARLSLTIGVSATALAVLIGVTLGLIAGIGNRVVDAIASRVFDLLGAFPEILLALVLITFTGTGTPNLILAIGIAAAPRFARVMRAETRAVRGSDYVAQAGLFTRSRTRIVLRHILPNALRSLPVVVTLGLGTSILGAAALSFLGFGPQPPEPEWGSMLAEGHGDLRIAWWSVAFPGAAITVVVLATTVLGRYGGHRFERRAQP</sequence>